<gene>
    <name evidence="1" type="ordered locus">RPA0261</name>
</gene>
<dbReference type="SUPFAM" id="SSF51197">
    <property type="entry name" value="Clavaminate synthase-like"/>
    <property type="match status" value="1"/>
</dbReference>
<dbReference type="eggNOG" id="ENOG503422C">
    <property type="taxonomic scope" value="Bacteria"/>
</dbReference>
<reference evidence="1" key="1">
    <citation type="journal article" date="2004" name="Nat. Biotechnol.">
        <title>Complete genome sequence of the metabolically versatile photosynthetic bacterium Rhodopseudomonas palustris.</title>
        <authorList>
            <person name="Larimer F.W."/>
            <person name="Chain P."/>
            <person name="Hauser L."/>
            <person name="Lamerdin J."/>
            <person name="Malfatti S."/>
            <person name="Do L."/>
            <person name="Land M.L."/>
            <person name="Pelletier D.A."/>
            <person name="Beatty J.T."/>
            <person name="Lang A.S."/>
            <person name="Tabita F.R."/>
            <person name="Gibson J.L."/>
            <person name="Hanson T.E."/>
            <person name="Bobst C."/>
            <person name="Torres J.L."/>
            <person name="Peres C."/>
            <person name="Harrison F.H."/>
            <person name="Gibson J."/>
            <person name="Harwood C.S."/>
        </authorList>
    </citation>
    <scope>NUCLEOTIDE SEQUENCE [LARGE SCALE GENOMIC DNA]</scope>
    <source>
        <strain evidence="1">CGA009</strain>
    </source>
</reference>
<sequence length="393" mass="42275">MLAGLPTRPTRAPPPYSNRASVLSVMPSEGLVMQSETKSYPFDHLPMIDYDAHPAYGRVMSMPMLGARLKAITIFGYGFCLTTAQRMIDVEHLPRPVDTGNRFVTTLRSLPTYLRLIMLQRLGRFSAGSAYAPKTERGTAVFTPLARDGFAAVQLGPDKIVELRNQLEAAFKTLEHRVAIPGDPDSTRVVIDPTAAPDLYKWFNQVAADAGLTEAASGYLKRPVGIGRIAADVSEAPNGALSSPFADVSVDASPCDGFKVDDSYNVLKMVVYLGETGAANGPLTYVAGSNRAGRRFWDAMIRRANDLCGLSSTLPAARETFYALPAGLQRKATFGADLVADSNFTTAIAENQVAVTSSQGNAVIYDPAGIHRDGVPSQGRRSAVIVTFTELPR</sequence>
<organism evidence="1">
    <name type="scientific">Rhodopseudomonas palustris (strain ATCC BAA-98 / CGA009)</name>
    <dbReference type="NCBI Taxonomy" id="258594"/>
    <lineage>
        <taxon>Bacteria</taxon>
        <taxon>Pseudomonadati</taxon>
        <taxon>Pseudomonadota</taxon>
        <taxon>Alphaproteobacteria</taxon>
        <taxon>Hyphomicrobiales</taxon>
        <taxon>Nitrobacteraceae</taxon>
        <taxon>Rhodopseudomonas</taxon>
    </lineage>
</organism>
<dbReference type="Gene3D" id="2.60.120.620">
    <property type="entry name" value="q2cbj1_9rhob like domain"/>
    <property type="match status" value="1"/>
</dbReference>
<dbReference type="HOGENOM" id="CLU_747533_0_0_5"/>
<protein>
    <submittedName>
        <fullName evidence="1">Uncharacterized protein</fullName>
    </submittedName>
</protein>
<dbReference type="AlphaFoldDB" id="Q6ND48"/>
<accession>Q6ND48</accession>
<evidence type="ECO:0000313" key="1">
    <source>
        <dbReference type="EMBL" id="CAE25705.1"/>
    </source>
</evidence>
<proteinExistence type="predicted"/>
<name>Q6ND48_RHOPA</name>
<dbReference type="EMBL" id="BX572593">
    <property type="protein sequence ID" value="CAE25705.1"/>
    <property type="molecule type" value="Genomic_DNA"/>
</dbReference>